<protein>
    <submittedName>
        <fullName evidence="2">Uncharacterized protein</fullName>
    </submittedName>
</protein>
<accession>X1CJV3</accession>
<feature type="compositionally biased region" description="Basic and acidic residues" evidence="1">
    <location>
        <begin position="94"/>
        <end position="110"/>
    </location>
</feature>
<feature type="region of interest" description="Disordered" evidence="1">
    <location>
        <begin position="23"/>
        <end position="149"/>
    </location>
</feature>
<feature type="compositionally biased region" description="Basic and acidic residues" evidence="1">
    <location>
        <begin position="124"/>
        <end position="142"/>
    </location>
</feature>
<sequence length="261" mass="29352">MLDPKTPPKVQVMVGMMLDKAGVKKGDIKKPKTFEGPKPKETKFSPKEGEFEQGVVTPEGKVIIPGQKKPVKKTAKDLFTKAQTEQTDFEREDIEGGKKRRGEGITDKRLRQAGVDQRTKKNLAKKEKTKKEELREDLDKKSKAGLRRNKEKKAVKSLIIDFRKTQKQGLKFDDSIIGPMISTLESTEAKDKLGRIFTEIVKYNDQFPGGTEFAEKNPKAAGLYGLTQQPKEIKGEVEKPVEKIVDEKITSPKEKPAKDSD</sequence>
<proteinExistence type="predicted"/>
<reference evidence="2" key="1">
    <citation type="journal article" date="2014" name="Front. Microbiol.">
        <title>High frequency of phylogenetically diverse reductive dehalogenase-homologous genes in deep subseafloor sedimentary metagenomes.</title>
        <authorList>
            <person name="Kawai M."/>
            <person name="Futagami T."/>
            <person name="Toyoda A."/>
            <person name="Takaki Y."/>
            <person name="Nishi S."/>
            <person name="Hori S."/>
            <person name="Arai W."/>
            <person name="Tsubouchi T."/>
            <person name="Morono Y."/>
            <person name="Uchiyama I."/>
            <person name="Ito T."/>
            <person name="Fujiyama A."/>
            <person name="Inagaki F."/>
            <person name="Takami H."/>
        </authorList>
    </citation>
    <scope>NUCLEOTIDE SEQUENCE</scope>
    <source>
        <strain evidence="2">Expedition CK06-06</strain>
    </source>
</reference>
<evidence type="ECO:0000313" key="2">
    <source>
        <dbReference type="EMBL" id="GAG96493.1"/>
    </source>
</evidence>
<feature type="compositionally biased region" description="Basic and acidic residues" evidence="1">
    <location>
        <begin position="23"/>
        <end position="50"/>
    </location>
</feature>
<evidence type="ECO:0000256" key="1">
    <source>
        <dbReference type="SAM" id="MobiDB-lite"/>
    </source>
</evidence>
<organism evidence="2">
    <name type="scientific">marine sediment metagenome</name>
    <dbReference type="NCBI Taxonomy" id="412755"/>
    <lineage>
        <taxon>unclassified sequences</taxon>
        <taxon>metagenomes</taxon>
        <taxon>ecological metagenomes</taxon>
    </lineage>
</organism>
<comment type="caution">
    <text evidence="2">The sequence shown here is derived from an EMBL/GenBank/DDBJ whole genome shotgun (WGS) entry which is preliminary data.</text>
</comment>
<feature type="non-terminal residue" evidence="2">
    <location>
        <position position="261"/>
    </location>
</feature>
<gene>
    <name evidence="2" type="ORF">S01H4_45105</name>
</gene>
<dbReference type="EMBL" id="BART01025081">
    <property type="protein sequence ID" value="GAG96493.1"/>
    <property type="molecule type" value="Genomic_DNA"/>
</dbReference>
<dbReference type="AlphaFoldDB" id="X1CJV3"/>
<name>X1CJV3_9ZZZZ</name>